<dbReference type="InParanoid" id="L2GNJ1"/>
<organism evidence="2 3">
    <name type="scientific">Vittaforma corneae (strain ATCC 50505)</name>
    <name type="common">Microsporidian parasite</name>
    <name type="synonym">Nosema corneum</name>
    <dbReference type="NCBI Taxonomy" id="993615"/>
    <lineage>
        <taxon>Eukaryota</taxon>
        <taxon>Fungi</taxon>
        <taxon>Fungi incertae sedis</taxon>
        <taxon>Microsporidia</taxon>
        <taxon>Nosematidae</taxon>
        <taxon>Vittaforma</taxon>
    </lineage>
</organism>
<gene>
    <name evidence="2" type="ORF">VICG_00505</name>
</gene>
<dbReference type="HOGENOM" id="CLU_2074974_0_0_1"/>
<name>L2GNJ1_VITCO</name>
<dbReference type="VEuPathDB" id="MicrosporidiaDB:VICG_00505"/>
<reference evidence="3" key="1">
    <citation type="submission" date="2011-05" db="EMBL/GenBank/DDBJ databases">
        <title>The genome sequence of Vittaforma corneae strain ATCC 50505.</title>
        <authorList>
            <consortium name="The Broad Institute Genome Sequencing Platform"/>
            <person name="Cuomo C."/>
            <person name="Didier E."/>
            <person name="Bowers L."/>
            <person name="Young S.K."/>
            <person name="Zeng Q."/>
            <person name="Gargeya S."/>
            <person name="Fitzgerald M."/>
            <person name="Haas B."/>
            <person name="Abouelleil A."/>
            <person name="Alvarado L."/>
            <person name="Arachchi H.M."/>
            <person name="Berlin A."/>
            <person name="Chapman S.B."/>
            <person name="Gearin G."/>
            <person name="Goldberg J."/>
            <person name="Griggs A."/>
            <person name="Gujja S."/>
            <person name="Hansen M."/>
            <person name="Heiman D."/>
            <person name="Howarth C."/>
            <person name="Larimer J."/>
            <person name="Lui A."/>
            <person name="MacDonald P.J.P."/>
            <person name="McCowen C."/>
            <person name="Montmayeur A."/>
            <person name="Murphy C."/>
            <person name="Neiman D."/>
            <person name="Pearson M."/>
            <person name="Priest M."/>
            <person name="Roberts A."/>
            <person name="Saif S."/>
            <person name="Shea T."/>
            <person name="Sisk P."/>
            <person name="Stolte C."/>
            <person name="Sykes S."/>
            <person name="Wortman J."/>
            <person name="Nusbaum C."/>
            <person name="Birren B."/>
        </authorList>
    </citation>
    <scope>NUCLEOTIDE SEQUENCE [LARGE SCALE GENOMIC DNA]</scope>
    <source>
        <strain evidence="3">ATCC 50505</strain>
    </source>
</reference>
<dbReference type="Proteomes" id="UP000011082">
    <property type="component" value="Unassembled WGS sequence"/>
</dbReference>
<dbReference type="RefSeq" id="XP_007603957.1">
    <property type="nucleotide sequence ID" value="XM_007603895.1"/>
</dbReference>
<sequence length="118" mass="14160">MKYKKIYSGCYRLLVARNRRFITGLIKLRQMPMQKKKTRFDEKSEESSSYEIQSIQNKPSKTRILLTRAFIRIQRQLKNIANTGCYCVNTFKDWMGYTFCYIIIKRKKMKGVLRSVKI</sequence>
<evidence type="ECO:0000256" key="1">
    <source>
        <dbReference type="SAM" id="MobiDB-lite"/>
    </source>
</evidence>
<keyword evidence="3" id="KW-1185">Reference proteome</keyword>
<dbReference type="EMBL" id="JH370132">
    <property type="protein sequence ID" value="ELA42406.1"/>
    <property type="molecule type" value="Genomic_DNA"/>
</dbReference>
<evidence type="ECO:0000313" key="2">
    <source>
        <dbReference type="EMBL" id="ELA42406.1"/>
    </source>
</evidence>
<protein>
    <submittedName>
        <fullName evidence="2">Uncharacterized protein</fullName>
    </submittedName>
</protein>
<dbReference type="GeneID" id="19881222"/>
<dbReference type="AlphaFoldDB" id="L2GNJ1"/>
<proteinExistence type="predicted"/>
<evidence type="ECO:0000313" key="3">
    <source>
        <dbReference type="Proteomes" id="UP000011082"/>
    </source>
</evidence>
<feature type="region of interest" description="Disordered" evidence="1">
    <location>
        <begin position="36"/>
        <end position="58"/>
    </location>
</feature>
<accession>L2GNJ1</accession>